<feature type="active site" description="Charge relay system" evidence="7">
    <location>
        <position position="153"/>
    </location>
</feature>
<evidence type="ECO:0000256" key="5">
    <source>
        <dbReference type="ARBA" id="ARBA00022917"/>
    </source>
</evidence>
<dbReference type="SUPFAM" id="SSF75304">
    <property type="entry name" value="Amidase signature (AS) enzymes"/>
    <property type="match status" value="1"/>
</dbReference>
<proteinExistence type="inferred from homology"/>
<organism evidence="10 11">
    <name type="scientific">Candidatus Kaiserbacteria bacterium RIFCSPLOWO2_01_FULL_55_19</name>
    <dbReference type="NCBI Taxonomy" id="1798516"/>
    <lineage>
        <taxon>Bacteria</taxon>
        <taxon>Candidatus Kaiseribacteriota</taxon>
    </lineage>
</organism>
<dbReference type="GO" id="GO:0050567">
    <property type="term" value="F:glutaminyl-tRNA synthase (glutamine-hydrolyzing) activity"/>
    <property type="evidence" value="ECO:0007669"/>
    <property type="project" value="UniProtKB-UniRule"/>
</dbReference>
<dbReference type="InterPro" id="IPR000120">
    <property type="entry name" value="Amidase"/>
</dbReference>
<evidence type="ECO:0000256" key="3">
    <source>
        <dbReference type="ARBA" id="ARBA00022741"/>
    </source>
</evidence>
<comment type="catalytic activity">
    <reaction evidence="6 7">
        <text>L-glutamyl-tRNA(Gln) + L-glutamine + ATP + H2O = L-glutaminyl-tRNA(Gln) + L-glutamate + ADP + phosphate + H(+)</text>
        <dbReference type="Rhea" id="RHEA:17521"/>
        <dbReference type="Rhea" id="RHEA-COMP:9681"/>
        <dbReference type="Rhea" id="RHEA-COMP:9684"/>
        <dbReference type="ChEBI" id="CHEBI:15377"/>
        <dbReference type="ChEBI" id="CHEBI:15378"/>
        <dbReference type="ChEBI" id="CHEBI:29985"/>
        <dbReference type="ChEBI" id="CHEBI:30616"/>
        <dbReference type="ChEBI" id="CHEBI:43474"/>
        <dbReference type="ChEBI" id="CHEBI:58359"/>
        <dbReference type="ChEBI" id="CHEBI:78520"/>
        <dbReference type="ChEBI" id="CHEBI:78521"/>
        <dbReference type="ChEBI" id="CHEBI:456216"/>
        <dbReference type="EC" id="6.3.5.7"/>
    </reaction>
</comment>
<dbReference type="EC" id="6.3.5.7" evidence="7"/>
<comment type="caution">
    <text evidence="10">The sequence shown here is derived from an EMBL/GenBank/DDBJ whole genome shotgun (WGS) entry which is preliminary data.</text>
</comment>
<evidence type="ECO:0000313" key="10">
    <source>
        <dbReference type="EMBL" id="OGG76308.1"/>
    </source>
</evidence>
<evidence type="ECO:0000256" key="1">
    <source>
        <dbReference type="ARBA" id="ARBA00008069"/>
    </source>
</evidence>
<gene>
    <name evidence="7" type="primary">gatA</name>
    <name evidence="10" type="ORF">A2950_01765</name>
</gene>
<dbReference type="InterPro" id="IPR036928">
    <property type="entry name" value="AS_sf"/>
</dbReference>
<dbReference type="Pfam" id="PF01425">
    <property type="entry name" value="Amidase"/>
    <property type="match status" value="1"/>
</dbReference>
<dbReference type="Proteomes" id="UP000176714">
    <property type="component" value="Unassembled WGS sequence"/>
</dbReference>
<keyword evidence="3 7" id="KW-0547">Nucleotide-binding</keyword>
<dbReference type="InterPro" id="IPR004412">
    <property type="entry name" value="GatA"/>
</dbReference>
<evidence type="ECO:0000313" key="11">
    <source>
        <dbReference type="Proteomes" id="UP000176714"/>
    </source>
</evidence>
<feature type="active site" description="Acyl-ester intermediate" evidence="7">
    <location>
        <position position="177"/>
    </location>
</feature>
<evidence type="ECO:0000256" key="2">
    <source>
        <dbReference type="ARBA" id="ARBA00022598"/>
    </source>
</evidence>
<dbReference type="GO" id="GO:0030956">
    <property type="term" value="C:glutamyl-tRNA(Gln) amidotransferase complex"/>
    <property type="evidence" value="ECO:0007669"/>
    <property type="project" value="InterPro"/>
</dbReference>
<keyword evidence="5 7" id="KW-0648">Protein biosynthesis</keyword>
<dbReference type="PANTHER" id="PTHR11895">
    <property type="entry name" value="TRANSAMIDASE"/>
    <property type="match status" value="1"/>
</dbReference>
<dbReference type="InterPro" id="IPR020556">
    <property type="entry name" value="Amidase_CS"/>
</dbReference>
<keyword evidence="4 7" id="KW-0067">ATP-binding</keyword>
<dbReference type="NCBIfam" id="TIGR00132">
    <property type="entry name" value="gatA"/>
    <property type="match status" value="1"/>
</dbReference>
<keyword evidence="2 7" id="KW-0436">Ligase</keyword>
<feature type="domain" description="Amidase" evidence="9">
    <location>
        <begin position="30"/>
        <end position="462"/>
    </location>
</feature>
<sequence>MSKLNELTIEEAAKQLRARELTVRELWDACEAAARAKNPELNAYLEIFDADEVAITAAQERIDAGDASLLCGIPLAIKDNILIEGKLASAASVMLKNYTATYDATVITKLKEAGALFVGRTNMDEFAMGSSTEHSAFGPTKNPHDTSRVPGGSSGGSAAAVAGNLAIAALGSDTGGSIRQPAALTGLVGLKPTYGAVSRSGLIALGSSLDQIGPLAKSVADAHLLYTAIKGSDARDATSIPDSLYPAKEVRKVMRIGVPRHLLTEGVDKDVNAAFTALLEKLSDAGHTIVDVELPTSAHALAAYYVIMPAEVSTNLARLDGIRYGHAMQGATLLDDYIDSRTEGFGKETRRRVLLGTFVLSSGYIDAYYKKADAARSVLRAEYDTAFESVDVIAFPTTPSPAFTFGEKSDPLSMYLGDIFTITANLTGMPAISIPMGTVEREGKQLPVGIHFTAPHQAEEILFAIGASVEKVR</sequence>
<comment type="function">
    <text evidence="7">Allows the formation of correctly charged Gln-tRNA(Gln) through the transamidation of misacylated Glu-tRNA(Gln) in organisms which lack glutaminyl-tRNA synthetase. The reaction takes place in the presence of glutamine and ATP through an activated gamma-phospho-Glu-tRNA(Gln).</text>
</comment>
<protein>
    <recommendedName>
        <fullName evidence="7">Glutamyl-tRNA(Gln) amidotransferase subunit A</fullName>
        <shortName evidence="7">Glu-ADT subunit A</shortName>
        <ecNumber evidence="7">6.3.5.7</ecNumber>
    </recommendedName>
</protein>
<dbReference type="PROSITE" id="PS00571">
    <property type="entry name" value="AMIDASES"/>
    <property type="match status" value="1"/>
</dbReference>
<accession>A0A1F6ERQ1</accession>
<reference evidence="10 11" key="1">
    <citation type="journal article" date="2016" name="Nat. Commun.">
        <title>Thousands of microbial genomes shed light on interconnected biogeochemical processes in an aquifer system.</title>
        <authorList>
            <person name="Anantharaman K."/>
            <person name="Brown C.T."/>
            <person name="Hug L.A."/>
            <person name="Sharon I."/>
            <person name="Castelle C.J."/>
            <person name="Probst A.J."/>
            <person name="Thomas B.C."/>
            <person name="Singh A."/>
            <person name="Wilkins M.J."/>
            <person name="Karaoz U."/>
            <person name="Brodie E.L."/>
            <person name="Williams K.H."/>
            <person name="Hubbard S.S."/>
            <person name="Banfield J.F."/>
        </authorList>
    </citation>
    <scope>NUCLEOTIDE SEQUENCE [LARGE SCALE GENOMIC DNA]</scope>
</reference>
<feature type="region of interest" description="Disordered" evidence="8">
    <location>
        <begin position="130"/>
        <end position="155"/>
    </location>
</feature>
<dbReference type="AlphaFoldDB" id="A0A1F6ERQ1"/>
<dbReference type="GO" id="GO:0005524">
    <property type="term" value="F:ATP binding"/>
    <property type="evidence" value="ECO:0007669"/>
    <property type="project" value="UniProtKB-KW"/>
</dbReference>
<comment type="subunit">
    <text evidence="7">Heterotrimer of A, B and C subunits.</text>
</comment>
<dbReference type="PANTHER" id="PTHR11895:SF151">
    <property type="entry name" value="GLUTAMYL-TRNA(GLN) AMIDOTRANSFERASE SUBUNIT A"/>
    <property type="match status" value="1"/>
</dbReference>
<dbReference type="EMBL" id="MFMD01000034">
    <property type="protein sequence ID" value="OGG76308.1"/>
    <property type="molecule type" value="Genomic_DNA"/>
</dbReference>
<dbReference type="Gene3D" id="3.90.1300.10">
    <property type="entry name" value="Amidase signature (AS) domain"/>
    <property type="match status" value="1"/>
</dbReference>
<evidence type="ECO:0000256" key="6">
    <source>
        <dbReference type="ARBA" id="ARBA00047407"/>
    </source>
</evidence>
<dbReference type="STRING" id="1798516.A2950_01765"/>
<dbReference type="GO" id="GO:0006412">
    <property type="term" value="P:translation"/>
    <property type="evidence" value="ECO:0007669"/>
    <property type="project" value="UniProtKB-UniRule"/>
</dbReference>
<feature type="active site" description="Charge relay system" evidence="7">
    <location>
        <position position="78"/>
    </location>
</feature>
<name>A0A1F6ERQ1_9BACT</name>
<evidence type="ECO:0000256" key="7">
    <source>
        <dbReference type="HAMAP-Rule" id="MF_00120"/>
    </source>
</evidence>
<dbReference type="InterPro" id="IPR023631">
    <property type="entry name" value="Amidase_dom"/>
</dbReference>
<evidence type="ECO:0000256" key="4">
    <source>
        <dbReference type="ARBA" id="ARBA00022840"/>
    </source>
</evidence>
<evidence type="ECO:0000256" key="8">
    <source>
        <dbReference type="SAM" id="MobiDB-lite"/>
    </source>
</evidence>
<dbReference type="HAMAP" id="MF_00120">
    <property type="entry name" value="GatA"/>
    <property type="match status" value="1"/>
</dbReference>
<evidence type="ECO:0000259" key="9">
    <source>
        <dbReference type="Pfam" id="PF01425"/>
    </source>
</evidence>
<comment type="similarity">
    <text evidence="1 7">Belongs to the amidase family. GatA subfamily.</text>
</comment>